<evidence type="ECO:0000256" key="1">
    <source>
        <dbReference type="ARBA" id="ARBA00004127"/>
    </source>
</evidence>
<dbReference type="Pfam" id="PF00690">
    <property type="entry name" value="Cation_ATPase_N"/>
    <property type="match status" value="1"/>
</dbReference>
<evidence type="ECO:0000313" key="24">
    <source>
        <dbReference type="Proteomes" id="UP000324907"/>
    </source>
</evidence>
<dbReference type="InterPro" id="IPR059000">
    <property type="entry name" value="ATPase_P-type_domA"/>
</dbReference>
<dbReference type="EMBL" id="VLTL01000022">
    <property type="protein sequence ID" value="KAA0169479.1"/>
    <property type="molecule type" value="Genomic_DNA"/>
</dbReference>
<dbReference type="SUPFAM" id="SSF81660">
    <property type="entry name" value="Metal cation-transporting ATPase, ATP-binding domain N"/>
    <property type="match status" value="1"/>
</dbReference>
<evidence type="ECO:0000256" key="16">
    <source>
        <dbReference type="ARBA" id="ARBA00023201"/>
    </source>
</evidence>
<protein>
    <recommendedName>
        <fullName evidence="19">P-type sodium-transporting ATPase4</fullName>
        <ecNumber evidence="17">7.2.2.3</ecNumber>
        <ecNumber evidence="2">7.2.2.8</ecNumber>
    </recommendedName>
</protein>
<gene>
    <name evidence="23" type="ORF">FNF28_02091</name>
</gene>
<evidence type="ECO:0000256" key="12">
    <source>
        <dbReference type="ARBA" id="ARBA00023008"/>
    </source>
</evidence>
<keyword evidence="7" id="KW-0187">Copper transport</keyword>
<dbReference type="SMART" id="SM00831">
    <property type="entry name" value="Cation_ATPase_N"/>
    <property type="match status" value="1"/>
</dbReference>
<dbReference type="PRINTS" id="PR00119">
    <property type="entry name" value="CATATPASE"/>
</dbReference>
<dbReference type="EC" id="7.2.2.8" evidence="2"/>
<sequence>MEKSVLGNLAKNREVADLEKVGGVKGIAKALGSSVKLGYKDDASVRQARETYGSNHLPERKTRNFLQHLIDALWDLTLIILIVAACITIIFGIFISRRQEDWVQGIGILFAVVVVSAVTSIVNWLQDREFVALAATNAKRNVRVIRGGVEQDCVIYDVVVGDILVLRAGEVLPCDCAVISGDGLKVSEASITGESAQLTKTAKDPFMVGGSMLEEGAGHALVLTTGVDTEYGRIVKALVDQESPPTPLQAKLDSLAKLIGYVGMGFGAATFILLVAVFFASGPNLDDTNTVVNRILGAFVIAITIVVVAVPEGLPLAVTISLAFSMRSMIADQTLVRELQSCETMGSATAICSDKTGTLTENKMTVIASLVGGRLFRRAFDGERRLPGVTYGTISLPTSADVIASAESGAPDAIAAGDAAAAAAGADATPSATATTTESARAAIAVMDSAILLNSDAVVEYQVPVDDPAAPGKATAPDYDSKLDALDRPVFRDNKTECAMVHALRTSHGSVFQHIRNAAGEYLFRFNFSSARKRMTTVYSGDAWRAASAVAMGSIAEFEAASAVADASAAGTGGSTTDTTMAATDAVAEDAAAVVLVKGAAETLADLCSHELASTGAAAALDDAGHDRIRRSIARLADTGLRALAVCVRGLAEDELPCANDASGEDRDAAYHKAIERLEDGLVLVGIVGIKDPVRPEVPRAVANCRSAGIRVRMCTGDNIRTARFIARECGILPAVDHLSEEEQKAVVEVPLLPAMDAIDEVISSRAGPSVVEVVLDDPVAAARKVGVDPEKMNQGAEEAPAESRPSTTMVDRDGLVSMEGKEFRALSLKERVRLVPYLAVLARSSPTDKLLLVNTLKLLNDIVAVTGDGSNDAPALKAAHVGLAMGIAGTEVAKEASKVVILDDNFASIVRAVRWGRSVIENIRKFLVLQLTINVVALTVTFVVSGANEGDTSAFPLSVSQLLWINLLMDSAAALALATEPPSDSLLLQAPQGRASLITRIMVKQIAVNSIWQIFLVLFLTFDETAANALFFLEPGQFGQRAHLTSIFNMFVWLQLFAKLHARKIHDEINIFHGLLESKMALFVIFLIIVGQVIIVEFGGDLMLTTALTPAQWGMCILMGATSLPVGWISRAIPIFDADDELALRFGFHARPEAPITSKGSGEKEEGAELVQLSTPGAA</sequence>
<feature type="transmembrane region" description="Helical" evidence="21">
    <location>
        <begin position="1002"/>
        <end position="1023"/>
    </location>
</feature>
<feature type="transmembrane region" description="Helical" evidence="21">
    <location>
        <begin position="1043"/>
        <end position="1061"/>
    </location>
</feature>
<dbReference type="FunFam" id="3.40.50.1000:FF:000001">
    <property type="entry name" value="Phospholipid-transporting ATPase IC"/>
    <property type="match status" value="1"/>
</dbReference>
<dbReference type="NCBIfam" id="TIGR01494">
    <property type="entry name" value="ATPase_P-type"/>
    <property type="match status" value="2"/>
</dbReference>
<feature type="transmembrane region" description="Helical" evidence="21">
    <location>
        <begin position="1112"/>
        <end position="1130"/>
    </location>
</feature>
<keyword evidence="10" id="KW-1278">Translocase</keyword>
<dbReference type="Pfam" id="PF13246">
    <property type="entry name" value="Cation_ATPase"/>
    <property type="match status" value="1"/>
</dbReference>
<dbReference type="GO" id="GO:0012505">
    <property type="term" value="C:endomembrane system"/>
    <property type="evidence" value="ECO:0007669"/>
    <property type="project" value="UniProtKB-SubCell"/>
</dbReference>
<dbReference type="GO" id="GO:0046872">
    <property type="term" value="F:metal ion binding"/>
    <property type="evidence" value="ECO:0007669"/>
    <property type="project" value="UniProtKB-KW"/>
</dbReference>
<evidence type="ECO:0000256" key="17">
    <source>
        <dbReference type="ARBA" id="ARBA00035029"/>
    </source>
</evidence>
<evidence type="ECO:0000256" key="20">
    <source>
        <dbReference type="SAM" id="MobiDB-lite"/>
    </source>
</evidence>
<keyword evidence="13" id="KW-0915">Sodium</keyword>
<proteinExistence type="predicted"/>
<accession>A0A5A8DW84</accession>
<dbReference type="FunFam" id="3.40.50.1000:FF:000144">
    <property type="entry name" value="copper-transporting ATPase 1 isoform X2"/>
    <property type="match status" value="1"/>
</dbReference>
<dbReference type="InterPro" id="IPR023298">
    <property type="entry name" value="ATPase_P-typ_TM_dom_sf"/>
</dbReference>
<dbReference type="Pfam" id="PF00689">
    <property type="entry name" value="Cation_ATPase_C"/>
    <property type="match status" value="1"/>
</dbReference>
<dbReference type="Gene3D" id="3.40.50.1000">
    <property type="entry name" value="HAD superfamily/HAD-like"/>
    <property type="match status" value="2"/>
</dbReference>
<dbReference type="SFLD" id="SFLDS00003">
    <property type="entry name" value="Haloacid_Dehalogenase"/>
    <property type="match status" value="1"/>
</dbReference>
<dbReference type="InterPro" id="IPR006068">
    <property type="entry name" value="ATPase_P-typ_cation-transptr_C"/>
</dbReference>
<dbReference type="GO" id="GO:0005886">
    <property type="term" value="C:plasma membrane"/>
    <property type="evidence" value="ECO:0007669"/>
    <property type="project" value="TreeGrafter"/>
</dbReference>
<dbReference type="InterPro" id="IPR023214">
    <property type="entry name" value="HAD_sf"/>
</dbReference>
<keyword evidence="8" id="KW-0067">ATP-binding</keyword>
<name>A0A5A8DW84_CAFRO</name>
<reference evidence="23 24" key="1">
    <citation type="submission" date="2019-07" db="EMBL/GenBank/DDBJ databases">
        <title>Genomes of Cafeteria roenbergensis.</title>
        <authorList>
            <person name="Fischer M.G."/>
            <person name="Hackl T."/>
            <person name="Roman M."/>
        </authorList>
    </citation>
    <scope>NUCLEOTIDE SEQUENCE [LARGE SCALE GENOMIC DNA]</scope>
    <source>
        <strain evidence="23 24">RCC970-E3</strain>
    </source>
</reference>
<evidence type="ECO:0000256" key="9">
    <source>
        <dbReference type="ARBA" id="ARBA00022842"/>
    </source>
</evidence>
<keyword evidence="4 21" id="KW-0812">Transmembrane</keyword>
<dbReference type="Pfam" id="PF08282">
    <property type="entry name" value="Hydrolase_3"/>
    <property type="match status" value="1"/>
</dbReference>
<feature type="transmembrane region" description="Helical" evidence="21">
    <location>
        <begin position="299"/>
        <end position="324"/>
    </location>
</feature>
<dbReference type="InterPro" id="IPR036412">
    <property type="entry name" value="HAD-like_sf"/>
</dbReference>
<dbReference type="GO" id="GO:0005524">
    <property type="term" value="F:ATP binding"/>
    <property type="evidence" value="ECO:0007669"/>
    <property type="project" value="UniProtKB-KW"/>
</dbReference>
<evidence type="ECO:0000256" key="21">
    <source>
        <dbReference type="SAM" id="Phobius"/>
    </source>
</evidence>
<feature type="domain" description="Cation-transporting P-type ATPase N-terminal" evidence="22">
    <location>
        <begin position="20"/>
        <end position="93"/>
    </location>
</feature>
<dbReference type="GO" id="GO:0016887">
    <property type="term" value="F:ATP hydrolysis activity"/>
    <property type="evidence" value="ECO:0007669"/>
    <property type="project" value="InterPro"/>
</dbReference>
<keyword evidence="16" id="KW-0739">Sodium transport</keyword>
<evidence type="ECO:0000256" key="3">
    <source>
        <dbReference type="ARBA" id="ARBA00022448"/>
    </source>
</evidence>
<feature type="transmembrane region" description="Helical" evidence="21">
    <location>
        <begin position="927"/>
        <end position="948"/>
    </location>
</feature>
<keyword evidence="15 21" id="KW-0472">Membrane</keyword>
<evidence type="ECO:0000259" key="22">
    <source>
        <dbReference type="SMART" id="SM00831"/>
    </source>
</evidence>
<dbReference type="Gene3D" id="1.20.1110.10">
    <property type="entry name" value="Calcium-transporting ATPase, transmembrane domain"/>
    <property type="match status" value="2"/>
</dbReference>
<evidence type="ECO:0000256" key="14">
    <source>
        <dbReference type="ARBA" id="ARBA00023065"/>
    </source>
</evidence>
<dbReference type="PANTHER" id="PTHR24093">
    <property type="entry name" value="CATION TRANSPORTING ATPASE"/>
    <property type="match status" value="1"/>
</dbReference>
<dbReference type="SFLD" id="SFLDG00002">
    <property type="entry name" value="C1.7:_P-type_atpase_like"/>
    <property type="match status" value="1"/>
</dbReference>
<dbReference type="InterPro" id="IPR023299">
    <property type="entry name" value="ATPase_P-typ_cyto_dom_N"/>
</dbReference>
<feature type="transmembrane region" description="Helical" evidence="21">
    <location>
        <begin position="258"/>
        <end position="279"/>
    </location>
</feature>
<evidence type="ECO:0000256" key="7">
    <source>
        <dbReference type="ARBA" id="ARBA00022796"/>
    </source>
</evidence>
<evidence type="ECO:0000256" key="19">
    <source>
        <dbReference type="ARBA" id="ARBA00067200"/>
    </source>
</evidence>
<dbReference type="InterPro" id="IPR004014">
    <property type="entry name" value="ATPase_P-typ_cation-transptr_N"/>
</dbReference>
<evidence type="ECO:0000256" key="8">
    <source>
        <dbReference type="ARBA" id="ARBA00022840"/>
    </source>
</evidence>
<dbReference type="Pfam" id="PF00122">
    <property type="entry name" value="E1-E2_ATPase"/>
    <property type="match status" value="1"/>
</dbReference>
<dbReference type="EC" id="7.2.2.3" evidence="17"/>
<dbReference type="SUPFAM" id="SSF56784">
    <property type="entry name" value="HAD-like"/>
    <property type="match status" value="1"/>
</dbReference>
<dbReference type="GO" id="GO:0005388">
    <property type="term" value="F:P-type calcium transporter activity"/>
    <property type="evidence" value="ECO:0007669"/>
    <property type="project" value="TreeGrafter"/>
</dbReference>
<dbReference type="InterPro" id="IPR018303">
    <property type="entry name" value="ATPase_P-typ_P_site"/>
</dbReference>
<feature type="transmembrane region" description="Helical" evidence="21">
    <location>
        <begin position="73"/>
        <end position="96"/>
    </location>
</feature>
<evidence type="ECO:0000256" key="6">
    <source>
        <dbReference type="ARBA" id="ARBA00022741"/>
    </source>
</evidence>
<evidence type="ECO:0000256" key="5">
    <source>
        <dbReference type="ARBA" id="ARBA00022723"/>
    </source>
</evidence>
<dbReference type="PANTHER" id="PTHR24093:SF369">
    <property type="entry name" value="CALCIUM-TRANSPORTING ATPASE"/>
    <property type="match status" value="1"/>
</dbReference>
<keyword evidence="6" id="KW-0547">Nucleotide-binding</keyword>
<dbReference type="InterPro" id="IPR008250">
    <property type="entry name" value="ATPase_P-typ_transduc_dom_A_sf"/>
</dbReference>
<dbReference type="GO" id="GO:0008554">
    <property type="term" value="F:P-type sodium transporter activity"/>
    <property type="evidence" value="ECO:0007669"/>
    <property type="project" value="UniProtKB-EC"/>
</dbReference>
<evidence type="ECO:0000256" key="10">
    <source>
        <dbReference type="ARBA" id="ARBA00022967"/>
    </source>
</evidence>
<dbReference type="InterPro" id="IPR044492">
    <property type="entry name" value="P_typ_ATPase_HD_dom"/>
</dbReference>
<dbReference type="SFLD" id="SFLDF00027">
    <property type="entry name" value="p-type_atpase"/>
    <property type="match status" value="1"/>
</dbReference>
<keyword evidence="12" id="KW-0186">Copper</keyword>
<dbReference type="Proteomes" id="UP000324907">
    <property type="component" value="Unassembled WGS sequence"/>
</dbReference>
<feature type="region of interest" description="Disordered" evidence="20">
    <location>
        <begin position="1156"/>
        <end position="1180"/>
    </location>
</feature>
<evidence type="ECO:0000256" key="2">
    <source>
        <dbReference type="ARBA" id="ARBA00012517"/>
    </source>
</evidence>
<feature type="transmembrane region" description="Helical" evidence="21">
    <location>
        <begin position="102"/>
        <end position="125"/>
    </location>
</feature>
<dbReference type="PROSITE" id="PS00154">
    <property type="entry name" value="ATPASE_E1_E2"/>
    <property type="match status" value="1"/>
</dbReference>
<keyword evidence="11 21" id="KW-1133">Transmembrane helix</keyword>
<dbReference type="GO" id="GO:0140581">
    <property type="term" value="F:P-type monovalent copper transporter activity"/>
    <property type="evidence" value="ECO:0007669"/>
    <property type="project" value="UniProtKB-EC"/>
</dbReference>
<keyword evidence="5" id="KW-0479">Metal-binding</keyword>
<keyword evidence="9" id="KW-0460">Magnesium</keyword>
<keyword evidence="3" id="KW-0813">Transport</keyword>
<dbReference type="SUPFAM" id="SSF81653">
    <property type="entry name" value="Calcium ATPase, transduction domain A"/>
    <property type="match status" value="1"/>
</dbReference>
<comment type="subcellular location">
    <subcellularLocation>
        <location evidence="1">Endomembrane system</location>
        <topology evidence="1">Multi-pass membrane protein</topology>
    </subcellularLocation>
</comment>
<evidence type="ECO:0000256" key="4">
    <source>
        <dbReference type="ARBA" id="ARBA00022692"/>
    </source>
</evidence>
<keyword evidence="14" id="KW-0406">Ion transport</keyword>
<organism evidence="23 24">
    <name type="scientific">Cafeteria roenbergensis</name>
    <name type="common">Marine flagellate</name>
    <dbReference type="NCBI Taxonomy" id="33653"/>
    <lineage>
        <taxon>Eukaryota</taxon>
        <taxon>Sar</taxon>
        <taxon>Stramenopiles</taxon>
        <taxon>Bigyra</taxon>
        <taxon>Opalozoa</taxon>
        <taxon>Bicosoecida</taxon>
        <taxon>Cafeteriaceae</taxon>
        <taxon>Cafeteria</taxon>
    </lineage>
</organism>
<evidence type="ECO:0000256" key="15">
    <source>
        <dbReference type="ARBA" id="ARBA00023136"/>
    </source>
</evidence>
<feature type="region of interest" description="Disordered" evidence="20">
    <location>
        <begin position="791"/>
        <end position="810"/>
    </location>
</feature>
<dbReference type="AlphaFoldDB" id="A0A5A8DW84"/>
<dbReference type="SUPFAM" id="SSF81665">
    <property type="entry name" value="Calcium ATPase, transmembrane domain M"/>
    <property type="match status" value="1"/>
</dbReference>
<evidence type="ECO:0000256" key="18">
    <source>
        <dbReference type="ARBA" id="ARBA00049499"/>
    </source>
</evidence>
<comment type="catalytic activity">
    <reaction evidence="18">
        <text>Na(+)(in) + ATP + H2O = Na(+)(out) + ADP + phosphate + H(+)</text>
        <dbReference type="Rhea" id="RHEA:14633"/>
        <dbReference type="ChEBI" id="CHEBI:15377"/>
        <dbReference type="ChEBI" id="CHEBI:15378"/>
        <dbReference type="ChEBI" id="CHEBI:29101"/>
        <dbReference type="ChEBI" id="CHEBI:30616"/>
        <dbReference type="ChEBI" id="CHEBI:43474"/>
        <dbReference type="ChEBI" id="CHEBI:456216"/>
        <dbReference type="EC" id="7.2.2.3"/>
    </reaction>
    <physiologicalReaction direction="left-to-right" evidence="18">
        <dbReference type="Rhea" id="RHEA:14634"/>
    </physiologicalReaction>
</comment>
<comment type="caution">
    <text evidence="23">The sequence shown here is derived from an EMBL/GenBank/DDBJ whole genome shotgun (WGS) entry which is preliminary data.</text>
</comment>
<feature type="transmembrane region" description="Helical" evidence="21">
    <location>
        <begin position="1081"/>
        <end position="1100"/>
    </location>
</feature>
<evidence type="ECO:0000256" key="13">
    <source>
        <dbReference type="ARBA" id="ARBA00023053"/>
    </source>
</evidence>
<dbReference type="Gene3D" id="2.70.150.10">
    <property type="entry name" value="Calcium-transporting ATPase, cytoplasmic transduction domain A"/>
    <property type="match status" value="1"/>
</dbReference>
<dbReference type="Gene3D" id="3.40.1110.10">
    <property type="entry name" value="Calcium-transporting ATPase, cytoplasmic domain N"/>
    <property type="match status" value="2"/>
</dbReference>
<dbReference type="InterPro" id="IPR001757">
    <property type="entry name" value="P_typ_ATPase"/>
</dbReference>
<evidence type="ECO:0000256" key="11">
    <source>
        <dbReference type="ARBA" id="ARBA00022989"/>
    </source>
</evidence>
<evidence type="ECO:0000313" key="23">
    <source>
        <dbReference type="EMBL" id="KAA0169479.1"/>
    </source>
</evidence>